<evidence type="ECO:0000256" key="7">
    <source>
        <dbReference type="ARBA" id="ARBA00023145"/>
    </source>
</evidence>
<keyword evidence="11 12" id="KW-0670">Pyruvate</keyword>
<gene>
    <name evidence="12" type="primary">psd</name>
    <name evidence="14" type="ORF">CAL25_11895</name>
</gene>
<evidence type="ECO:0000256" key="6">
    <source>
        <dbReference type="ARBA" id="ARBA00023136"/>
    </source>
</evidence>
<evidence type="ECO:0000256" key="5">
    <source>
        <dbReference type="ARBA" id="ARBA00023098"/>
    </source>
</evidence>
<evidence type="ECO:0000313" key="15">
    <source>
        <dbReference type="Proteomes" id="UP000216913"/>
    </source>
</evidence>
<feature type="chain" id="PRO_5023291745" description="Phosphatidylserine decarboxylase beta chain" evidence="12">
    <location>
        <begin position="1"/>
        <end position="253"/>
    </location>
</feature>
<keyword evidence="13" id="KW-0812">Transmembrane</keyword>
<evidence type="ECO:0000256" key="9">
    <source>
        <dbReference type="ARBA" id="ARBA00023239"/>
    </source>
</evidence>
<reference evidence="14 15" key="1">
    <citation type="submission" date="2017-05" db="EMBL/GenBank/DDBJ databases">
        <title>Complete and WGS of Bordetella genogroups.</title>
        <authorList>
            <person name="Spilker T."/>
            <person name="LiPuma J."/>
        </authorList>
    </citation>
    <scope>NUCLEOTIDE SEQUENCE [LARGE SCALE GENOMIC DNA]</scope>
    <source>
        <strain evidence="14 15">AU10456</strain>
    </source>
</reference>
<comment type="subunit">
    <text evidence="12">Heterodimer of a large membrane-associated beta subunit and a small pyruvoyl-containing alpha subunit.</text>
</comment>
<dbReference type="InterPro" id="IPR003817">
    <property type="entry name" value="PS_Dcarbxylase"/>
</dbReference>
<dbReference type="UniPathway" id="UPA00558">
    <property type="reaction ID" value="UER00616"/>
</dbReference>
<feature type="active site" description="Charge relay system; for autoendoproteolytic cleavage activity" evidence="12">
    <location>
        <position position="254"/>
    </location>
</feature>
<dbReference type="AlphaFoldDB" id="A0A261TSD4"/>
<comment type="cofactor">
    <cofactor evidence="12">
        <name>pyruvate</name>
        <dbReference type="ChEBI" id="CHEBI:15361"/>
    </cofactor>
    <text evidence="12">Binds 1 pyruvoyl group covalently per subunit.</text>
</comment>
<feature type="transmembrane region" description="Helical" evidence="13">
    <location>
        <begin position="198"/>
        <end position="220"/>
    </location>
</feature>
<feature type="active site" description="Schiff-base intermediate with substrate; via pyruvic acid; for decarboxylase activity" evidence="12">
    <location>
        <position position="254"/>
    </location>
</feature>
<feature type="active site" description="Charge relay system; for autoendoproteolytic cleavage activity" evidence="12">
    <location>
        <position position="149"/>
    </location>
</feature>
<organism evidence="14 15">
    <name type="scientific">Bordetella genomosp. 5</name>
    <dbReference type="NCBI Taxonomy" id="1395608"/>
    <lineage>
        <taxon>Bacteria</taxon>
        <taxon>Pseudomonadati</taxon>
        <taxon>Pseudomonadota</taxon>
        <taxon>Betaproteobacteria</taxon>
        <taxon>Burkholderiales</taxon>
        <taxon>Alcaligenaceae</taxon>
        <taxon>Bordetella</taxon>
    </lineage>
</organism>
<keyword evidence="8 12" id="KW-0594">Phospholipid biosynthesis</keyword>
<comment type="caution">
    <text evidence="14">The sequence shown here is derived from an EMBL/GenBank/DDBJ whole genome shotgun (WGS) entry which is preliminary data.</text>
</comment>
<keyword evidence="10 12" id="KW-1208">Phospholipid metabolism</keyword>
<keyword evidence="7 12" id="KW-0865">Zymogen</keyword>
<evidence type="ECO:0000256" key="11">
    <source>
        <dbReference type="ARBA" id="ARBA00023317"/>
    </source>
</evidence>
<evidence type="ECO:0000256" key="10">
    <source>
        <dbReference type="ARBA" id="ARBA00023264"/>
    </source>
</evidence>
<dbReference type="InterPro" id="IPR033178">
    <property type="entry name" value="PSD_type1_pro"/>
</dbReference>
<feature type="chain" id="PRO_5023291744" description="Phosphatidylserine decarboxylase alpha chain" evidence="12">
    <location>
        <begin position="254"/>
        <end position="301"/>
    </location>
</feature>
<keyword evidence="13" id="KW-1133">Transmembrane helix</keyword>
<evidence type="ECO:0000256" key="2">
    <source>
        <dbReference type="ARBA" id="ARBA00022475"/>
    </source>
</evidence>
<dbReference type="InterPro" id="IPR033177">
    <property type="entry name" value="PSD-B"/>
</dbReference>
<dbReference type="PANTHER" id="PTHR10067:SF6">
    <property type="entry name" value="PHOSPHATIDYLSERINE DECARBOXYLASE PROENZYME, MITOCHONDRIAL"/>
    <property type="match status" value="1"/>
</dbReference>
<comment type="subcellular location">
    <subcellularLocation>
        <location evidence="12">Cell membrane</location>
        <topology evidence="12">Peripheral membrane protein</topology>
    </subcellularLocation>
</comment>
<evidence type="ECO:0000256" key="13">
    <source>
        <dbReference type="SAM" id="Phobius"/>
    </source>
</evidence>
<feature type="site" description="Cleavage (non-hydrolytic); by autocatalysis" evidence="12">
    <location>
        <begin position="253"/>
        <end position="254"/>
    </location>
</feature>
<evidence type="ECO:0000256" key="8">
    <source>
        <dbReference type="ARBA" id="ARBA00023209"/>
    </source>
</evidence>
<keyword evidence="9 12" id="KW-0456">Lyase</keyword>
<sequence>MTLKERLFLASQYAAPHHLVSRAMGRFADCRAPEVKNWMISRFVKRYQVDMREALVEDPLAYGSFNEFFTRALKPDARPLDQAPGAVLSPADGAISQLGPIEHGRIFQAKGHSYGLNELLGGDAARAEPFMGGDFATIYLSPRDYHRVHMPVAGTLREMVHVPGRLFSVNPLTAGHVPALFARNERVVCIFDTGHGPMALVLVGAMIVASVETVWAGLVTPHKRQVRTTRYDEAARGPIHLAKGAEMGRFLLGSTVIVLFGRDRIRWLDTPSVRGPIRMGETLAQPADQVPSHGLDTLPAL</sequence>
<proteinExistence type="inferred from homology"/>
<name>A0A261TSD4_9BORD</name>
<comment type="PTM">
    <text evidence="12">Is synthesized initially as an inactive proenzyme. Formation of the active enzyme involves a self-maturation process in which the active site pyruvoyl group is generated from an internal serine residue via an autocatalytic post-translational modification. Two non-identical subunits are generated from the proenzyme in this reaction, and the pyruvate is formed at the N-terminus of the alpha chain, which is derived from the carboxyl end of the proenzyme. The autoendoproteolytic cleavage occurs by a canonical serine protease mechanism, in which the side chain hydroxyl group of the serine supplies its oxygen atom to form the C-terminus of the beta chain, while the remainder of the serine residue undergoes an oxidative deamination to produce ammonia and the pyruvoyl prosthetic group on the alpha chain. During this reaction, the Ser that is part of the protease active site of the proenzyme becomes the pyruvoyl prosthetic group, which constitutes an essential element of the active site of the mature decarboxylase.</text>
</comment>
<comment type="function">
    <text evidence="12">Catalyzes the formation of phosphatidylethanolamine (PtdEtn) from phosphatidylserine (PtdSer).</text>
</comment>
<dbReference type="GO" id="GO:0006646">
    <property type="term" value="P:phosphatidylethanolamine biosynthetic process"/>
    <property type="evidence" value="ECO:0007669"/>
    <property type="project" value="UniProtKB-UniRule"/>
</dbReference>
<keyword evidence="6 12" id="KW-0472">Membrane</keyword>
<protein>
    <recommendedName>
        <fullName evidence="12">Phosphatidylserine decarboxylase proenzyme</fullName>
        <ecNumber evidence="12">4.1.1.65</ecNumber>
    </recommendedName>
    <component>
        <recommendedName>
            <fullName evidence="12">Phosphatidylserine decarboxylase alpha chain</fullName>
        </recommendedName>
    </component>
    <component>
        <recommendedName>
            <fullName evidence="12">Phosphatidylserine decarboxylase beta chain</fullName>
        </recommendedName>
    </component>
</protein>
<evidence type="ECO:0000256" key="1">
    <source>
        <dbReference type="ARBA" id="ARBA00005189"/>
    </source>
</evidence>
<evidence type="ECO:0000256" key="3">
    <source>
        <dbReference type="ARBA" id="ARBA00022516"/>
    </source>
</evidence>
<accession>A0A261TSD4</accession>
<evidence type="ECO:0000256" key="4">
    <source>
        <dbReference type="ARBA" id="ARBA00022793"/>
    </source>
</evidence>
<feature type="modified residue" description="Pyruvic acid (Ser); by autocatalysis" evidence="12">
    <location>
        <position position="254"/>
    </location>
</feature>
<comment type="pathway">
    <text evidence="1">Lipid metabolism.</text>
</comment>
<comment type="similarity">
    <text evidence="12">Belongs to the phosphatidylserine decarboxylase family. PSD-B subfamily. Prokaryotic type I sub-subfamily.</text>
</comment>
<feature type="active site" description="Charge relay system; for autoendoproteolytic cleavage activity" evidence="12">
    <location>
        <position position="92"/>
    </location>
</feature>
<keyword evidence="3 12" id="KW-0444">Lipid biosynthesis</keyword>
<keyword evidence="15" id="KW-1185">Reference proteome</keyword>
<dbReference type="Pfam" id="PF02666">
    <property type="entry name" value="PS_Dcarbxylase"/>
    <property type="match status" value="1"/>
</dbReference>
<evidence type="ECO:0000256" key="12">
    <source>
        <dbReference type="HAMAP-Rule" id="MF_00662"/>
    </source>
</evidence>
<dbReference type="EC" id="4.1.1.65" evidence="12"/>
<comment type="pathway">
    <text evidence="12">Phospholipid metabolism; phosphatidylethanolamine biosynthesis; phosphatidylethanolamine from CDP-diacylglycerol: step 2/2.</text>
</comment>
<dbReference type="NCBIfam" id="TIGR00163">
    <property type="entry name" value="PS_decarb"/>
    <property type="match status" value="1"/>
</dbReference>
<keyword evidence="5 12" id="KW-0443">Lipid metabolism</keyword>
<dbReference type="OrthoDB" id="9802030at2"/>
<dbReference type="GO" id="GO:0005886">
    <property type="term" value="C:plasma membrane"/>
    <property type="evidence" value="ECO:0007669"/>
    <property type="project" value="UniProtKB-SubCell"/>
</dbReference>
<dbReference type="PANTHER" id="PTHR10067">
    <property type="entry name" value="PHOSPHATIDYLSERINE DECARBOXYLASE"/>
    <property type="match status" value="1"/>
</dbReference>
<keyword evidence="4 12" id="KW-0210">Decarboxylase</keyword>
<keyword evidence="2 12" id="KW-1003">Cell membrane</keyword>
<dbReference type="Proteomes" id="UP000216913">
    <property type="component" value="Unassembled WGS sequence"/>
</dbReference>
<comment type="catalytic activity">
    <reaction evidence="12">
        <text>a 1,2-diacyl-sn-glycero-3-phospho-L-serine + H(+) = a 1,2-diacyl-sn-glycero-3-phosphoethanolamine + CO2</text>
        <dbReference type="Rhea" id="RHEA:20828"/>
        <dbReference type="ChEBI" id="CHEBI:15378"/>
        <dbReference type="ChEBI" id="CHEBI:16526"/>
        <dbReference type="ChEBI" id="CHEBI:57262"/>
        <dbReference type="ChEBI" id="CHEBI:64612"/>
        <dbReference type="EC" id="4.1.1.65"/>
    </reaction>
</comment>
<dbReference type="EMBL" id="NEVP01000006">
    <property type="protein sequence ID" value="OZI52177.1"/>
    <property type="molecule type" value="Genomic_DNA"/>
</dbReference>
<dbReference type="GO" id="GO:0004609">
    <property type="term" value="F:phosphatidylserine decarboxylase activity"/>
    <property type="evidence" value="ECO:0007669"/>
    <property type="project" value="UniProtKB-UniRule"/>
</dbReference>
<dbReference type="RefSeq" id="WP_094800137.1">
    <property type="nucleotide sequence ID" value="NZ_NEVP01000006.1"/>
</dbReference>
<dbReference type="HAMAP" id="MF_00662">
    <property type="entry name" value="PS_decarb_PSD_B_type1"/>
    <property type="match status" value="1"/>
</dbReference>
<evidence type="ECO:0000313" key="14">
    <source>
        <dbReference type="EMBL" id="OZI52177.1"/>
    </source>
</evidence>